<feature type="domain" description="Flagellar motor switch protein FliN-like C-terminal" evidence="8">
    <location>
        <begin position="31"/>
        <end position="101"/>
    </location>
</feature>
<keyword evidence="9" id="KW-0969">Cilium</keyword>
<dbReference type="SUPFAM" id="SSF101801">
    <property type="entry name" value="Surface presentation of antigens (SPOA)"/>
    <property type="match status" value="1"/>
</dbReference>
<organism evidence="9 10">
    <name type="scientific">Pseudomonas fluorescens</name>
    <dbReference type="NCBI Taxonomy" id="294"/>
    <lineage>
        <taxon>Bacteria</taxon>
        <taxon>Pseudomonadati</taxon>
        <taxon>Pseudomonadota</taxon>
        <taxon>Gammaproteobacteria</taxon>
        <taxon>Pseudomonadales</taxon>
        <taxon>Pseudomonadaceae</taxon>
        <taxon>Pseudomonas</taxon>
    </lineage>
</organism>
<dbReference type="OrthoDB" id="5956226at2"/>
<gene>
    <name evidence="9" type="ORF">RL74_00910</name>
</gene>
<evidence type="ECO:0000256" key="1">
    <source>
        <dbReference type="ARBA" id="ARBA00004413"/>
    </source>
</evidence>
<dbReference type="Proteomes" id="UP000032101">
    <property type="component" value="Unassembled WGS sequence"/>
</dbReference>
<accession>A0A0D0PLA2</accession>
<dbReference type="AlphaFoldDB" id="A0A0D0PLA2"/>
<dbReference type="Gene3D" id="2.30.330.10">
    <property type="entry name" value="SpoA-like"/>
    <property type="match status" value="1"/>
</dbReference>
<dbReference type="PATRIC" id="fig|294.124.peg.185"/>
<dbReference type="InterPro" id="IPR001172">
    <property type="entry name" value="FliN_T3SS_HrcQb"/>
</dbReference>
<keyword evidence="6" id="KW-0283">Flagellar rotation</keyword>
<dbReference type="EMBL" id="JXNZ01000005">
    <property type="protein sequence ID" value="KIQ61287.1"/>
    <property type="molecule type" value="Genomic_DNA"/>
</dbReference>
<evidence type="ECO:0000256" key="2">
    <source>
        <dbReference type="ARBA" id="ARBA00009226"/>
    </source>
</evidence>
<dbReference type="PANTHER" id="PTHR43484:SF1">
    <property type="entry name" value="FLAGELLAR MOTOR SWITCH PROTEIN FLIN"/>
    <property type="match status" value="1"/>
</dbReference>
<dbReference type="PRINTS" id="PR00956">
    <property type="entry name" value="FLGMOTORFLIN"/>
</dbReference>
<dbReference type="GO" id="GO:0003774">
    <property type="term" value="F:cytoskeletal motor activity"/>
    <property type="evidence" value="ECO:0007669"/>
    <property type="project" value="InterPro"/>
</dbReference>
<evidence type="ECO:0000313" key="10">
    <source>
        <dbReference type="Proteomes" id="UP000032101"/>
    </source>
</evidence>
<dbReference type="InterPro" id="IPR036429">
    <property type="entry name" value="SpoA-like_sf"/>
</dbReference>
<dbReference type="GO" id="GO:0009425">
    <property type="term" value="C:bacterial-type flagellum basal body"/>
    <property type="evidence" value="ECO:0007669"/>
    <property type="project" value="InterPro"/>
</dbReference>
<keyword evidence="5" id="KW-0145">Chemotaxis</keyword>
<evidence type="ECO:0000313" key="9">
    <source>
        <dbReference type="EMBL" id="KIQ61287.1"/>
    </source>
</evidence>
<evidence type="ECO:0000256" key="3">
    <source>
        <dbReference type="ARBA" id="ARBA00021897"/>
    </source>
</evidence>
<comment type="subcellular location">
    <subcellularLocation>
        <location evidence="1">Cell membrane</location>
        <topology evidence="1">Peripheral membrane protein</topology>
        <orientation evidence="1">Cytoplasmic side</orientation>
    </subcellularLocation>
</comment>
<keyword evidence="9" id="KW-0282">Flagellum</keyword>
<proteinExistence type="inferred from homology"/>
<sequence>MTATVDAIELEEAAAVVNAGQSPLIKRDMNLIKHVVVELVVQIGNASMSVDELFALKAGDVVRLLEQVHEPASLCLDGKPVARGNLVAVDDNFGIQLTEIL</sequence>
<dbReference type="GO" id="GO:0071973">
    <property type="term" value="P:bacterial-type flagellum-dependent cell motility"/>
    <property type="evidence" value="ECO:0007669"/>
    <property type="project" value="InterPro"/>
</dbReference>
<evidence type="ECO:0000259" key="8">
    <source>
        <dbReference type="Pfam" id="PF01052"/>
    </source>
</evidence>
<keyword evidence="7" id="KW-0472">Membrane</keyword>
<dbReference type="GO" id="GO:0005886">
    <property type="term" value="C:plasma membrane"/>
    <property type="evidence" value="ECO:0007669"/>
    <property type="project" value="UniProtKB-SubCell"/>
</dbReference>
<reference evidence="9 10" key="1">
    <citation type="submission" date="2015-01" db="EMBL/GenBank/DDBJ databases">
        <title>Draft Genome Sequence of the Biocontrol and Plant Growth-Promoting Rhizobacteria (PGPR) Pseudomonas fluorescens UM270.</title>
        <authorList>
            <person name="Hernandez-Salmeron J.E."/>
            <person name="Santoyo G."/>
            <person name="Moreno-Hagelsieb G."/>
            <person name="Hernandez-Leon R."/>
        </authorList>
    </citation>
    <scope>NUCLEOTIDE SEQUENCE [LARGE SCALE GENOMIC DNA]</scope>
    <source>
        <strain evidence="9 10">UM270</strain>
    </source>
</reference>
<dbReference type="Pfam" id="PF01052">
    <property type="entry name" value="FliMN_C"/>
    <property type="match status" value="1"/>
</dbReference>
<dbReference type="RefSeq" id="WP_052497344.1">
    <property type="nucleotide sequence ID" value="NZ_JXNZ01000005.1"/>
</dbReference>
<dbReference type="InterPro" id="IPR051469">
    <property type="entry name" value="FliN/MopA/SpaO"/>
</dbReference>
<evidence type="ECO:0000256" key="7">
    <source>
        <dbReference type="ARBA" id="ARBA00023136"/>
    </source>
</evidence>
<dbReference type="GO" id="GO:0006935">
    <property type="term" value="P:chemotaxis"/>
    <property type="evidence" value="ECO:0007669"/>
    <property type="project" value="UniProtKB-KW"/>
</dbReference>
<comment type="caution">
    <text evidence="9">The sequence shown here is derived from an EMBL/GenBank/DDBJ whole genome shotgun (WGS) entry which is preliminary data.</text>
</comment>
<name>A0A0D0PLA2_PSEFL</name>
<evidence type="ECO:0000256" key="4">
    <source>
        <dbReference type="ARBA" id="ARBA00022475"/>
    </source>
</evidence>
<keyword evidence="4" id="KW-1003">Cell membrane</keyword>
<evidence type="ECO:0000256" key="6">
    <source>
        <dbReference type="ARBA" id="ARBA00022779"/>
    </source>
</evidence>
<comment type="similarity">
    <text evidence="2">Belongs to the FliN/MopA/SpaO family.</text>
</comment>
<dbReference type="InterPro" id="IPR001543">
    <property type="entry name" value="FliN-like_C"/>
</dbReference>
<evidence type="ECO:0000256" key="5">
    <source>
        <dbReference type="ARBA" id="ARBA00022500"/>
    </source>
</evidence>
<keyword evidence="9" id="KW-0966">Cell projection</keyword>
<protein>
    <recommendedName>
        <fullName evidence="3">Flagellar motor switch protein FliN</fullName>
    </recommendedName>
</protein>
<dbReference type="PANTHER" id="PTHR43484">
    <property type="match status" value="1"/>
</dbReference>